<dbReference type="Gene3D" id="3.40.50.150">
    <property type="entry name" value="Vaccinia Virus protein VP39"/>
    <property type="match status" value="1"/>
</dbReference>
<evidence type="ECO:0000256" key="1">
    <source>
        <dbReference type="SAM" id="MobiDB-lite"/>
    </source>
</evidence>
<protein>
    <submittedName>
        <fullName evidence="3">FkbM family methyltransferase</fullName>
    </submittedName>
</protein>
<dbReference type="InterPro" id="IPR006342">
    <property type="entry name" value="FkbM_mtfrase"/>
</dbReference>
<dbReference type="EMBL" id="JACTNF010000002">
    <property type="protein sequence ID" value="MBO1073423.1"/>
    <property type="molecule type" value="Genomic_DNA"/>
</dbReference>
<reference evidence="3 4" key="1">
    <citation type="submission" date="2020-09" db="EMBL/GenBank/DDBJ databases">
        <title>Roseomonas.</title>
        <authorList>
            <person name="Zhu W."/>
        </authorList>
    </citation>
    <scope>NUCLEOTIDE SEQUENCE [LARGE SCALE GENOMIC DNA]</scope>
    <source>
        <strain evidence="3 4">1311</strain>
    </source>
</reference>
<dbReference type="InterPro" id="IPR053188">
    <property type="entry name" value="FkbM_Methyltransferase"/>
</dbReference>
<feature type="domain" description="Methyltransferase FkbM" evidence="2">
    <location>
        <begin position="29"/>
        <end position="189"/>
    </location>
</feature>
<dbReference type="Proteomes" id="UP001518990">
    <property type="component" value="Unassembled WGS sequence"/>
</dbReference>
<comment type="caution">
    <text evidence="3">The sequence shown here is derived from an EMBL/GenBank/DDBJ whole genome shotgun (WGS) entry which is preliminary data.</text>
</comment>
<keyword evidence="4" id="KW-1185">Reference proteome</keyword>
<sequence length="485" mass="53945">MTFISYAQNGEDVILWRALKQVERGFYIDVGACDPTEDSVTRAFYERGWSGINIEPSREYFELYAAARPRDRNLNLAVAAEAGQMRFMNVPGTGLSTLHEDLAAAAARGWTVEEREVRAMTLAQICAEAAPSEIHFLKIDVEGAEQAVLEGADFRRYRPWVVVIEATRPLSTERSEAAWEDILLRADYERAFFDGVNLYFVAHEKRELLPLLAAPPNALDGYKPAALAAAEQRIEALSAAQAAAERQIEALSAARAEMEESQKALQRRIGEQEEQLREAAGHAREQDALLEQITKLLEQDGAAGNGDIPARLRAHLARNARDIAFLRRQAETLEQVMHLLDQVTHLLDQDGATGSGDAPARLRTHLAARAREIALLRRQGSALAQHRDSLLASTSWRLTAPLRKTRTAIRVIRGDPRQFMPLLLGNLRSLGRPASPTLFFSGVEDQTPAEVPSLPANYEELPHRDKLVAFLQADTRRRRQAQGGN</sequence>
<evidence type="ECO:0000313" key="3">
    <source>
        <dbReference type="EMBL" id="MBO1073423.1"/>
    </source>
</evidence>
<proteinExistence type="predicted"/>
<dbReference type="RefSeq" id="WP_207445047.1">
    <property type="nucleotide sequence ID" value="NZ_JACTNF010000002.1"/>
</dbReference>
<dbReference type="PANTHER" id="PTHR36973:SF4">
    <property type="entry name" value="NODULATION PROTEIN"/>
    <property type="match status" value="1"/>
</dbReference>
<organism evidence="3 4">
    <name type="scientific">Roseomonas marmotae</name>
    <dbReference type="NCBI Taxonomy" id="2768161"/>
    <lineage>
        <taxon>Bacteria</taxon>
        <taxon>Pseudomonadati</taxon>
        <taxon>Pseudomonadota</taxon>
        <taxon>Alphaproteobacteria</taxon>
        <taxon>Acetobacterales</taxon>
        <taxon>Roseomonadaceae</taxon>
        <taxon>Roseomonas</taxon>
    </lineage>
</organism>
<keyword evidence="3" id="KW-0489">Methyltransferase</keyword>
<evidence type="ECO:0000313" key="4">
    <source>
        <dbReference type="Proteomes" id="UP001518990"/>
    </source>
</evidence>
<dbReference type="PANTHER" id="PTHR36973">
    <property type="entry name" value="SLL1456 PROTEIN-RELATED"/>
    <property type="match status" value="1"/>
</dbReference>
<dbReference type="GO" id="GO:0032259">
    <property type="term" value="P:methylation"/>
    <property type="evidence" value="ECO:0007669"/>
    <property type="project" value="UniProtKB-KW"/>
</dbReference>
<dbReference type="SUPFAM" id="SSF53335">
    <property type="entry name" value="S-adenosyl-L-methionine-dependent methyltransferases"/>
    <property type="match status" value="1"/>
</dbReference>
<dbReference type="NCBIfam" id="TIGR01444">
    <property type="entry name" value="fkbM_fam"/>
    <property type="match status" value="1"/>
</dbReference>
<dbReference type="InterPro" id="IPR029063">
    <property type="entry name" value="SAM-dependent_MTases_sf"/>
</dbReference>
<dbReference type="Pfam" id="PF05050">
    <property type="entry name" value="Methyltransf_21"/>
    <property type="match status" value="1"/>
</dbReference>
<accession>A0ABS3K7H3</accession>
<name>A0ABS3K7H3_9PROT</name>
<gene>
    <name evidence="3" type="ORF">IAI60_02235</name>
</gene>
<evidence type="ECO:0000259" key="2">
    <source>
        <dbReference type="Pfam" id="PF05050"/>
    </source>
</evidence>
<dbReference type="GO" id="GO:0008168">
    <property type="term" value="F:methyltransferase activity"/>
    <property type="evidence" value="ECO:0007669"/>
    <property type="project" value="UniProtKB-KW"/>
</dbReference>
<keyword evidence="3" id="KW-0808">Transferase</keyword>
<feature type="region of interest" description="Disordered" evidence="1">
    <location>
        <begin position="263"/>
        <end position="283"/>
    </location>
</feature>